<dbReference type="InterPro" id="IPR036388">
    <property type="entry name" value="WH-like_DNA-bd_sf"/>
</dbReference>
<dbReference type="Proteomes" id="UP000295497">
    <property type="component" value="Chromosome"/>
</dbReference>
<evidence type="ECO:0000313" key="3">
    <source>
        <dbReference type="Proteomes" id="UP000295497"/>
    </source>
</evidence>
<dbReference type="Gene3D" id="1.10.10.10">
    <property type="entry name" value="Winged helix-like DNA-binding domain superfamily/Winged helix DNA-binding domain"/>
    <property type="match status" value="1"/>
</dbReference>
<accession>A0A4P2R1P4</accession>
<dbReference type="InterPro" id="IPR036390">
    <property type="entry name" value="WH_DNA-bd_sf"/>
</dbReference>
<keyword evidence="1" id="KW-0175">Coiled coil</keyword>
<evidence type="ECO:0000256" key="1">
    <source>
        <dbReference type="SAM" id="Coils"/>
    </source>
</evidence>
<evidence type="ECO:0000313" key="2">
    <source>
        <dbReference type="EMBL" id="AUX36785.1"/>
    </source>
</evidence>
<organism evidence="2 3">
    <name type="scientific">Sorangium cellulosum</name>
    <name type="common">Polyangium cellulosum</name>
    <dbReference type="NCBI Taxonomy" id="56"/>
    <lineage>
        <taxon>Bacteria</taxon>
        <taxon>Pseudomonadati</taxon>
        <taxon>Myxococcota</taxon>
        <taxon>Polyangia</taxon>
        <taxon>Polyangiales</taxon>
        <taxon>Polyangiaceae</taxon>
        <taxon>Sorangium</taxon>
    </lineage>
</organism>
<gene>
    <name evidence="2" type="ORF">SOCE836_090000</name>
</gene>
<dbReference type="RefSeq" id="WP_129579533.1">
    <property type="nucleotide sequence ID" value="NZ_CP012672.1"/>
</dbReference>
<sequence>MTVELIHAIVRQTTVLIAQLATSGGWRAPLAQLADQVFQDLAMELERQGVSRKVSADMFGMGLRSYQRRVRRITESSVERGRSLWEAVLDYIRRRGITPRAEILRAFAAEDDVLLRGVLFDLCESRLIFQAGQGAQVVYRAVSDDELGALRALRSGEGVDELVWAIIYREGPLTRDELLQRTHIERAELESALVRLVESGRVERTGEGAGATYSAASLYVLLGSPVGWEAAIFDHYQAMVKTILCRLREDRTAPGLADRVGGSTYTLDVWPGHPYEQRAYETLGRLRAQLVELREQVEAFNAAHETPDRYTQVVLYIGQCLIPQDTGGDDEI</sequence>
<reference evidence="2 3" key="1">
    <citation type="submission" date="2015-09" db="EMBL/GenBank/DDBJ databases">
        <title>Sorangium comparison.</title>
        <authorList>
            <person name="Zaburannyi N."/>
            <person name="Bunk B."/>
            <person name="Overmann J."/>
            <person name="Mueller R."/>
        </authorList>
    </citation>
    <scope>NUCLEOTIDE SEQUENCE [LARGE SCALE GENOMIC DNA]</scope>
    <source>
        <strain evidence="2 3">So ce836</strain>
    </source>
</reference>
<dbReference type="SUPFAM" id="SSF46785">
    <property type="entry name" value="Winged helix' DNA-binding domain"/>
    <property type="match status" value="1"/>
</dbReference>
<feature type="coiled-coil region" evidence="1">
    <location>
        <begin position="276"/>
        <end position="303"/>
    </location>
</feature>
<proteinExistence type="predicted"/>
<protein>
    <submittedName>
        <fullName evidence="2">Uncharacterized protein</fullName>
    </submittedName>
</protein>
<name>A0A4P2R1P4_SORCE</name>
<dbReference type="AlphaFoldDB" id="A0A4P2R1P4"/>
<dbReference type="EMBL" id="CP012672">
    <property type="protein sequence ID" value="AUX36785.1"/>
    <property type="molecule type" value="Genomic_DNA"/>
</dbReference>